<keyword evidence="6" id="KW-0560">Oxidoreductase</keyword>
<evidence type="ECO:0000256" key="7">
    <source>
        <dbReference type="ARBA" id="ARBA00023004"/>
    </source>
</evidence>
<dbReference type="OrthoDB" id="1470350at2759"/>
<dbReference type="Pfam" id="PF00067">
    <property type="entry name" value="p450"/>
    <property type="match status" value="1"/>
</dbReference>
<evidence type="ECO:0000256" key="2">
    <source>
        <dbReference type="ARBA" id="ARBA00005179"/>
    </source>
</evidence>
<keyword evidence="5" id="KW-0479">Metal-binding</keyword>
<evidence type="ECO:0000313" key="9">
    <source>
        <dbReference type="EMBL" id="PAV15343.1"/>
    </source>
</evidence>
<evidence type="ECO:0000256" key="1">
    <source>
        <dbReference type="ARBA" id="ARBA00001971"/>
    </source>
</evidence>
<keyword evidence="8" id="KW-0503">Monooxygenase</keyword>
<comment type="pathway">
    <text evidence="2">Secondary metabolite biosynthesis.</text>
</comment>
<comment type="caution">
    <text evidence="9">The sequence shown here is derived from an EMBL/GenBank/DDBJ whole genome shotgun (WGS) entry which is preliminary data.</text>
</comment>
<keyword evidence="10" id="KW-1185">Reference proteome</keyword>
<dbReference type="SUPFAM" id="SSF48264">
    <property type="entry name" value="Cytochrome P450"/>
    <property type="match status" value="1"/>
</dbReference>
<reference evidence="9 10" key="1">
    <citation type="journal article" date="2017" name="Mol. Ecol.">
        <title>Comparative and population genomic landscape of Phellinus noxius: A hypervariable fungus causing root rot in trees.</title>
        <authorList>
            <person name="Chung C.L."/>
            <person name="Lee T.J."/>
            <person name="Akiba M."/>
            <person name="Lee H.H."/>
            <person name="Kuo T.H."/>
            <person name="Liu D."/>
            <person name="Ke H.M."/>
            <person name="Yokoi T."/>
            <person name="Roa M.B."/>
            <person name="Lu M.J."/>
            <person name="Chang Y.Y."/>
            <person name="Ann P.J."/>
            <person name="Tsai J.N."/>
            <person name="Chen C.Y."/>
            <person name="Tzean S.S."/>
            <person name="Ota Y."/>
            <person name="Hattori T."/>
            <person name="Sahashi N."/>
            <person name="Liou R.F."/>
            <person name="Kikuchi T."/>
            <person name="Tsai I.J."/>
        </authorList>
    </citation>
    <scope>NUCLEOTIDE SEQUENCE [LARGE SCALE GENOMIC DNA]</scope>
    <source>
        <strain evidence="9 10">FFPRI411160</strain>
    </source>
</reference>
<dbReference type="GO" id="GO:0016705">
    <property type="term" value="F:oxidoreductase activity, acting on paired donors, with incorporation or reduction of molecular oxygen"/>
    <property type="evidence" value="ECO:0007669"/>
    <property type="project" value="InterPro"/>
</dbReference>
<evidence type="ECO:0000256" key="4">
    <source>
        <dbReference type="ARBA" id="ARBA00022617"/>
    </source>
</evidence>
<protein>
    <submittedName>
        <fullName evidence="9">Cytochrome P450</fullName>
    </submittedName>
</protein>
<evidence type="ECO:0000313" key="10">
    <source>
        <dbReference type="Proteomes" id="UP000217199"/>
    </source>
</evidence>
<evidence type="ECO:0000256" key="8">
    <source>
        <dbReference type="ARBA" id="ARBA00023033"/>
    </source>
</evidence>
<dbReference type="GO" id="GO:0020037">
    <property type="term" value="F:heme binding"/>
    <property type="evidence" value="ECO:0007669"/>
    <property type="project" value="InterPro"/>
</dbReference>
<dbReference type="InParanoid" id="A0A286U6Z0"/>
<keyword evidence="4" id="KW-0349">Heme</keyword>
<name>A0A286U6Z0_9AGAM</name>
<evidence type="ECO:0000256" key="6">
    <source>
        <dbReference type="ARBA" id="ARBA00023002"/>
    </source>
</evidence>
<keyword evidence="7" id="KW-0408">Iron</keyword>
<dbReference type="GO" id="GO:0005506">
    <property type="term" value="F:iron ion binding"/>
    <property type="evidence" value="ECO:0007669"/>
    <property type="project" value="InterPro"/>
</dbReference>
<dbReference type="PANTHER" id="PTHR24305:SF166">
    <property type="entry name" value="CYTOCHROME P450 12A4, MITOCHONDRIAL-RELATED"/>
    <property type="match status" value="1"/>
</dbReference>
<dbReference type="InterPro" id="IPR036396">
    <property type="entry name" value="Cyt_P450_sf"/>
</dbReference>
<comment type="similarity">
    <text evidence="3">Belongs to the cytochrome P450 family.</text>
</comment>
<dbReference type="Gene3D" id="1.10.630.10">
    <property type="entry name" value="Cytochrome P450"/>
    <property type="match status" value="1"/>
</dbReference>
<dbReference type="STRING" id="2282107.A0A286U6Z0"/>
<dbReference type="AlphaFoldDB" id="A0A286U6Z0"/>
<proteinExistence type="inferred from homology"/>
<dbReference type="PANTHER" id="PTHR24305">
    <property type="entry name" value="CYTOCHROME P450"/>
    <property type="match status" value="1"/>
</dbReference>
<dbReference type="InterPro" id="IPR050121">
    <property type="entry name" value="Cytochrome_P450_monoxygenase"/>
</dbReference>
<dbReference type="InterPro" id="IPR001128">
    <property type="entry name" value="Cyt_P450"/>
</dbReference>
<sequence length="219" mass="23947">MLPHGIVAEIRDAVYTVAEVSTQVLNNKSSALEKGDEAMENMAGKGKDILSVLRSNPNNYVTSSTLIFAATDTTTSAVSRVLSILAEHQDIQTQVREEVTAARQTYGDLDYDTLQSLPLLDAVCRETLRLYAPVPNASRVALKDAVLPLLWPIKSADGGSEIKEIFVPKGTDVVIAIMGANKSKKIWGEDAEEWKPSRWLNPLPESIQKAHLPGVYSQM</sequence>
<organism evidence="9 10">
    <name type="scientific">Pyrrhoderma noxium</name>
    <dbReference type="NCBI Taxonomy" id="2282107"/>
    <lineage>
        <taxon>Eukaryota</taxon>
        <taxon>Fungi</taxon>
        <taxon>Dikarya</taxon>
        <taxon>Basidiomycota</taxon>
        <taxon>Agaricomycotina</taxon>
        <taxon>Agaricomycetes</taxon>
        <taxon>Hymenochaetales</taxon>
        <taxon>Hymenochaetaceae</taxon>
        <taxon>Pyrrhoderma</taxon>
    </lineage>
</organism>
<comment type="cofactor">
    <cofactor evidence="1">
        <name>heme</name>
        <dbReference type="ChEBI" id="CHEBI:30413"/>
    </cofactor>
</comment>
<accession>A0A286U6Z0</accession>
<dbReference type="Proteomes" id="UP000217199">
    <property type="component" value="Unassembled WGS sequence"/>
</dbReference>
<evidence type="ECO:0000256" key="3">
    <source>
        <dbReference type="ARBA" id="ARBA00010617"/>
    </source>
</evidence>
<dbReference type="GO" id="GO:0004497">
    <property type="term" value="F:monooxygenase activity"/>
    <property type="evidence" value="ECO:0007669"/>
    <property type="project" value="UniProtKB-KW"/>
</dbReference>
<gene>
    <name evidence="9" type="ORF">PNOK_0910500</name>
</gene>
<evidence type="ECO:0000256" key="5">
    <source>
        <dbReference type="ARBA" id="ARBA00022723"/>
    </source>
</evidence>
<dbReference type="EMBL" id="NBII01000010">
    <property type="protein sequence ID" value="PAV15343.1"/>
    <property type="molecule type" value="Genomic_DNA"/>
</dbReference>